<evidence type="ECO:0000313" key="17">
    <source>
        <dbReference type="EMBL" id="PPK78541.1"/>
    </source>
</evidence>
<dbReference type="PANTHER" id="PTHR43730:SF1">
    <property type="entry name" value="BETA-MANNOSIDASE"/>
    <property type="match status" value="1"/>
</dbReference>
<dbReference type="InterPro" id="IPR008979">
    <property type="entry name" value="Galactose-bd-like_sf"/>
</dbReference>
<dbReference type="AlphaFoldDB" id="A0A2S6HME0"/>
<dbReference type="Pfam" id="PF17786">
    <property type="entry name" value="Mannosidase_ig"/>
    <property type="match status" value="1"/>
</dbReference>
<dbReference type="InterPro" id="IPR017853">
    <property type="entry name" value="GH"/>
</dbReference>
<name>A0A2S6HME0_9FIRM</name>
<protein>
    <recommendedName>
        <fullName evidence="11">Beta-mannosidase B</fullName>
        <ecNumber evidence="5">3.2.1.25</ecNumber>
    </recommendedName>
    <alternativeName>
        <fullName evidence="12">Mannanase B</fullName>
    </alternativeName>
</protein>
<accession>A0A2S6HME0</accession>
<comment type="subcellular location">
    <subcellularLocation>
        <location evidence="2">Secreted</location>
    </subcellularLocation>
</comment>
<dbReference type="EC" id="3.2.1.25" evidence="5"/>
<dbReference type="InterPro" id="IPR036156">
    <property type="entry name" value="Beta-gal/glucu_dom_sf"/>
</dbReference>
<dbReference type="InterPro" id="IPR013783">
    <property type="entry name" value="Ig-like_fold"/>
</dbReference>
<dbReference type="Gene3D" id="2.60.40.10">
    <property type="entry name" value="Immunoglobulins"/>
    <property type="match status" value="2"/>
</dbReference>
<evidence type="ECO:0000256" key="6">
    <source>
        <dbReference type="ARBA" id="ARBA00022525"/>
    </source>
</evidence>
<dbReference type="EMBL" id="PTJA01000014">
    <property type="protein sequence ID" value="PPK78541.1"/>
    <property type="molecule type" value="Genomic_DNA"/>
</dbReference>
<dbReference type="InterPro" id="IPR054593">
    <property type="entry name" value="Beta-mannosidase-like_N2"/>
</dbReference>
<feature type="domain" description="Beta-mannosidase Ig-fold" evidence="14">
    <location>
        <begin position="761"/>
        <end position="827"/>
    </location>
</feature>
<dbReference type="SUPFAM" id="SSF49785">
    <property type="entry name" value="Galactose-binding domain-like"/>
    <property type="match status" value="1"/>
</dbReference>
<comment type="catalytic activity">
    <reaction evidence="1">
        <text>Hydrolysis of terminal, non-reducing beta-D-mannose residues in beta-D-mannosides.</text>
        <dbReference type="EC" id="3.2.1.25"/>
    </reaction>
</comment>
<evidence type="ECO:0000256" key="10">
    <source>
        <dbReference type="ARBA" id="ARBA00038429"/>
    </source>
</evidence>
<dbReference type="GO" id="GO:0004567">
    <property type="term" value="F:beta-mannosidase activity"/>
    <property type="evidence" value="ECO:0007669"/>
    <property type="project" value="UniProtKB-EC"/>
</dbReference>
<evidence type="ECO:0000256" key="5">
    <source>
        <dbReference type="ARBA" id="ARBA00012754"/>
    </source>
</evidence>
<evidence type="ECO:0000259" key="16">
    <source>
        <dbReference type="Pfam" id="PF22666"/>
    </source>
</evidence>
<comment type="pathway">
    <text evidence="3">Glycan metabolism; N-glycan degradation.</text>
</comment>
<evidence type="ECO:0000256" key="12">
    <source>
        <dbReference type="ARBA" id="ARBA00041614"/>
    </source>
</evidence>
<dbReference type="GO" id="GO:0005576">
    <property type="term" value="C:extracellular region"/>
    <property type="evidence" value="ECO:0007669"/>
    <property type="project" value="UniProtKB-SubCell"/>
</dbReference>
<evidence type="ECO:0000256" key="11">
    <source>
        <dbReference type="ARBA" id="ARBA00041069"/>
    </source>
</evidence>
<evidence type="ECO:0000313" key="18">
    <source>
        <dbReference type="Proteomes" id="UP000237749"/>
    </source>
</evidence>
<proteinExistence type="inferred from homology"/>
<dbReference type="Pfam" id="PF17753">
    <property type="entry name" value="Ig_mannosidase"/>
    <property type="match status" value="1"/>
</dbReference>
<dbReference type="SUPFAM" id="SSF51445">
    <property type="entry name" value="(Trans)glycosidases"/>
    <property type="match status" value="1"/>
</dbReference>
<dbReference type="InterPro" id="IPR006102">
    <property type="entry name" value="Ig-like_GH2"/>
</dbReference>
<comment type="caution">
    <text evidence="17">The sequence shown here is derived from an EMBL/GenBank/DDBJ whole genome shotgun (WGS) entry which is preliminary data.</text>
</comment>
<keyword evidence="7" id="KW-0378">Hydrolase</keyword>
<evidence type="ECO:0000256" key="7">
    <source>
        <dbReference type="ARBA" id="ARBA00022801"/>
    </source>
</evidence>
<keyword evidence="6" id="KW-0964">Secreted</keyword>
<comment type="subunit">
    <text evidence="4">Homodimer.</text>
</comment>
<dbReference type="RefSeq" id="WP_104438953.1">
    <property type="nucleotide sequence ID" value="NZ_PTJA01000014.1"/>
</dbReference>
<dbReference type="OrthoDB" id="9801077at2"/>
<evidence type="ECO:0000256" key="1">
    <source>
        <dbReference type="ARBA" id="ARBA00000829"/>
    </source>
</evidence>
<evidence type="ECO:0000256" key="2">
    <source>
        <dbReference type="ARBA" id="ARBA00004613"/>
    </source>
</evidence>
<organism evidence="17 18">
    <name type="scientific">Lacrimispora xylanisolvens</name>
    <dbReference type="NCBI Taxonomy" id="384636"/>
    <lineage>
        <taxon>Bacteria</taxon>
        <taxon>Bacillati</taxon>
        <taxon>Bacillota</taxon>
        <taxon>Clostridia</taxon>
        <taxon>Lachnospirales</taxon>
        <taxon>Lachnospiraceae</taxon>
        <taxon>Lacrimispora</taxon>
    </lineage>
</organism>
<feature type="domain" description="Mannosidase Ig/CBM-like" evidence="15">
    <location>
        <begin position="673"/>
        <end position="756"/>
    </location>
</feature>
<dbReference type="Proteomes" id="UP000237749">
    <property type="component" value="Unassembled WGS sequence"/>
</dbReference>
<dbReference type="GO" id="GO:0005975">
    <property type="term" value="P:carbohydrate metabolic process"/>
    <property type="evidence" value="ECO:0007669"/>
    <property type="project" value="InterPro"/>
</dbReference>
<evidence type="ECO:0000259" key="15">
    <source>
        <dbReference type="Pfam" id="PF17786"/>
    </source>
</evidence>
<dbReference type="Pfam" id="PF22666">
    <property type="entry name" value="Glyco_hydro_2_N2"/>
    <property type="match status" value="1"/>
</dbReference>
<evidence type="ECO:0000256" key="3">
    <source>
        <dbReference type="ARBA" id="ARBA00004740"/>
    </source>
</evidence>
<dbReference type="InterPro" id="IPR050887">
    <property type="entry name" value="Beta-mannosidase_GH2"/>
</dbReference>
<dbReference type="Gene3D" id="3.20.20.80">
    <property type="entry name" value="Glycosidases"/>
    <property type="match status" value="1"/>
</dbReference>
<comment type="similarity">
    <text evidence="10">Belongs to the glycosyl hydrolase 2 family. Beta-mannosidase B subfamily.</text>
</comment>
<evidence type="ECO:0000259" key="14">
    <source>
        <dbReference type="Pfam" id="PF17753"/>
    </source>
</evidence>
<evidence type="ECO:0000259" key="13">
    <source>
        <dbReference type="Pfam" id="PF00703"/>
    </source>
</evidence>
<gene>
    <name evidence="17" type="ORF">BXY41_11444</name>
</gene>
<dbReference type="FunFam" id="3.20.20.80:FF:000050">
    <property type="entry name" value="Beta-mannosidase B"/>
    <property type="match status" value="1"/>
</dbReference>
<dbReference type="InterPro" id="IPR041625">
    <property type="entry name" value="Beta-mannosidase_Ig"/>
</dbReference>
<dbReference type="InterPro" id="IPR041447">
    <property type="entry name" value="Mannosidase_ig"/>
</dbReference>
<sequence>MKKRVIDKAFVMRIASEETWYPATVPGSVYGDLLANGVIEDPYWRDNELKALELMKEDFEYVGVFDGDDEILKQEKVYLHFMGLDTLADIYLNNTPLGSVNNMHRQWKFEVTDVIKQTENELRLVFHSPTRFIEKEYEKDKIGGSEDAMRGFSKLRKAHCMFGWDWGPRLPDAGIWRDIFLTGVTGASFNSVSVSQRHEPEGVYLNFKVLVVRVGDNRLLDWEKDNQELLKDGYTLSITVTDLADKNQKKVHTFGGKPEEILIENPRLWWPNGYGEQNLYSVQARLLKNEEEVDTWEKRIGLRTLTMKRTKDEFGESFAHEVNGVSFFAMGADYIPEDCILGRCSEMRTRQLLTQCKEANFNVIRVWGGGHYPFDGFWDICDELGLVVWQDFMFACALYDLTEEFEENVRRELIDNIRRIRSHPSLGLWCGNNEMEMFTDTEIWGCTPRQKADYIKLYEYIIPKILKEEDPYTFYWPASPSSGGSFDNPNDENRGDVHYWDVWHGNKPITEYRKFYFRYVSEFGFQSFPSIKTVETFTEKEDRNIFSYVMEKHQRNSTANGKIMNYMEQTFLYPSDFDTLLYASQLLQAEAMRYGVEHFRRNRGRCMGAIVWQLNDCWPVASWSSIDYYGRWKALHYYEKRFFAPLMISCEEEGILTQDTNPNAQPYEVMKSIRLCVANETQRDETVTAVWELRKNTGEIVKGGQEECVVSKLSSLWFEKISLQDASLYEDYVSYKLEQRGETLSQGTVLFCPPKHYHFIDPQLTVRSDGENLIVEAKAYARSVEIRNKEDNLLLSDNFFDMNQGERRVRVLKGLPEELTVRSVYDIR</sequence>
<dbReference type="Pfam" id="PF00703">
    <property type="entry name" value="Glyco_hydro_2"/>
    <property type="match status" value="1"/>
</dbReference>
<keyword evidence="18" id="KW-1185">Reference proteome</keyword>
<feature type="domain" description="Glycoside hydrolase family 2 immunoglobulin-like beta-sandwich" evidence="13">
    <location>
        <begin position="230"/>
        <end position="303"/>
    </location>
</feature>
<evidence type="ECO:0000256" key="4">
    <source>
        <dbReference type="ARBA" id="ARBA00011738"/>
    </source>
</evidence>
<dbReference type="PANTHER" id="PTHR43730">
    <property type="entry name" value="BETA-MANNOSIDASE"/>
    <property type="match status" value="1"/>
</dbReference>
<dbReference type="SUPFAM" id="SSF49303">
    <property type="entry name" value="beta-Galactosidase/glucuronidase domain"/>
    <property type="match status" value="2"/>
</dbReference>
<keyword evidence="8" id="KW-0325">Glycoprotein</keyword>
<evidence type="ECO:0000256" key="8">
    <source>
        <dbReference type="ARBA" id="ARBA00023180"/>
    </source>
</evidence>
<reference evidence="17 18" key="1">
    <citation type="submission" date="2018-02" db="EMBL/GenBank/DDBJ databases">
        <title>Genomic Encyclopedia of Archaeal and Bacterial Type Strains, Phase II (KMG-II): from individual species to whole genera.</title>
        <authorList>
            <person name="Goeker M."/>
        </authorList>
    </citation>
    <scope>NUCLEOTIDE SEQUENCE [LARGE SCALE GENOMIC DNA]</scope>
    <source>
        <strain evidence="17 18">DSM 3808</strain>
    </source>
</reference>
<dbReference type="Gene3D" id="2.60.120.260">
    <property type="entry name" value="Galactose-binding domain-like"/>
    <property type="match status" value="1"/>
</dbReference>
<feature type="domain" description="Beta-mannosidase-like galactose-binding" evidence="16">
    <location>
        <begin position="15"/>
        <end position="177"/>
    </location>
</feature>
<evidence type="ECO:0000256" key="9">
    <source>
        <dbReference type="ARBA" id="ARBA00023295"/>
    </source>
</evidence>
<dbReference type="GO" id="GO:0006516">
    <property type="term" value="P:glycoprotein catabolic process"/>
    <property type="evidence" value="ECO:0007669"/>
    <property type="project" value="TreeGrafter"/>
</dbReference>
<keyword evidence="9" id="KW-0326">Glycosidase</keyword>